<keyword evidence="1" id="KW-0472">Membrane</keyword>
<dbReference type="RefSeq" id="WP_035085578.1">
    <property type="nucleotide sequence ID" value="NZ_JQGC01000017.1"/>
</dbReference>
<feature type="transmembrane region" description="Helical" evidence="1">
    <location>
        <begin position="6"/>
        <end position="27"/>
    </location>
</feature>
<protein>
    <recommendedName>
        <fullName evidence="2">DUF1468 domain-containing protein</fullName>
    </recommendedName>
</protein>
<accession>A0A087LZJ3</accession>
<dbReference type="STRING" id="46914.JP75_18370"/>
<evidence type="ECO:0000259" key="2">
    <source>
        <dbReference type="Pfam" id="PF07331"/>
    </source>
</evidence>
<evidence type="ECO:0000256" key="1">
    <source>
        <dbReference type="SAM" id="Phobius"/>
    </source>
</evidence>
<dbReference type="Proteomes" id="UP000028981">
    <property type="component" value="Unassembled WGS sequence"/>
</dbReference>
<proteinExistence type="predicted"/>
<dbReference type="Pfam" id="PF07331">
    <property type="entry name" value="TctB"/>
    <property type="match status" value="1"/>
</dbReference>
<evidence type="ECO:0000313" key="4">
    <source>
        <dbReference type="Proteomes" id="UP000028981"/>
    </source>
</evidence>
<feature type="domain" description="DUF1468" evidence="2">
    <location>
        <begin position="12"/>
        <end position="143"/>
    </location>
</feature>
<feature type="transmembrane region" description="Helical" evidence="1">
    <location>
        <begin position="98"/>
        <end position="117"/>
    </location>
</feature>
<keyword evidence="1" id="KW-0812">Transmembrane</keyword>
<name>A0A087LZJ3_9HYPH</name>
<comment type="caution">
    <text evidence="3">The sequence shown here is derived from an EMBL/GenBank/DDBJ whole genome shotgun (WGS) entry which is preliminary data.</text>
</comment>
<keyword evidence="1" id="KW-1133">Transmembrane helix</keyword>
<sequence>MRNGNWSDIYGGLGVAALGLLALWLCLPLPMGTLRNMGAGLFPFLAGGIVAAIGVAIAARGIFRPHAVAETWDVRSFVSVCGAIALFVFGLDRLGLPLTILGMVAVGGLGTGTLSLLEVLIVGGALALICTIGFVVLLGVPMPLMGAWR</sequence>
<dbReference type="OrthoDB" id="5186924at2"/>
<feature type="transmembrane region" description="Helical" evidence="1">
    <location>
        <begin position="123"/>
        <end position="144"/>
    </location>
</feature>
<dbReference type="EMBL" id="JQGC01000017">
    <property type="protein sequence ID" value="KFL30046.1"/>
    <property type="molecule type" value="Genomic_DNA"/>
</dbReference>
<organism evidence="3 4">
    <name type="scientific">Devosia riboflavina</name>
    <dbReference type="NCBI Taxonomy" id="46914"/>
    <lineage>
        <taxon>Bacteria</taxon>
        <taxon>Pseudomonadati</taxon>
        <taxon>Pseudomonadota</taxon>
        <taxon>Alphaproteobacteria</taxon>
        <taxon>Hyphomicrobiales</taxon>
        <taxon>Devosiaceae</taxon>
        <taxon>Devosia</taxon>
    </lineage>
</organism>
<dbReference type="AlphaFoldDB" id="A0A087LZJ3"/>
<feature type="transmembrane region" description="Helical" evidence="1">
    <location>
        <begin position="39"/>
        <end position="62"/>
    </location>
</feature>
<feature type="transmembrane region" description="Helical" evidence="1">
    <location>
        <begin position="74"/>
        <end position="91"/>
    </location>
</feature>
<gene>
    <name evidence="3" type="ORF">JP75_18370</name>
</gene>
<evidence type="ECO:0000313" key="3">
    <source>
        <dbReference type="EMBL" id="KFL30046.1"/>
    </source>
</evidence>
<keyword evidence="4" id="KW-1185">Reference proteome</keyword>
<dbReference type="InterPro" id="IPR009936">
    <property type="entry name" value="DUF1468"/>
</dbReference>
<reference evidence="3 4" key="1">
    <citation type="submission" date="2014-08" db="EMBL/GenBank/DDBJ databases">
        <authorList>
            <person name="Hassan Y.I."/>
            <person name="Lepp D."/>
            <person name="Zhou T."/>
        </authorList>
    </citation>
    <scope>NUCLEOTIDE SEQUENCE [LARGE SCALE GENOMIC DNA]</scope>
    <source>
        <strain evidence="3 4">IFO13584</strain>
    </source>
</reference>